<dbReference type="PANTHER" id="PTHR34070">
    <property type="entry name" value="ARMADILLO-TYPE FOLD"/>
    <property type="match status" value="1"/>
</dbReference>
<dbReference type="EMBL" id="FPHQ01000180">
    <property type="protein sequence ID" value="SFV77337.1"/>
    <property type="molecule type" value="Genomic_DNA"/>
</dbReference>
<accession>A0A1W1DA82</accession>
<dbReference type="Pfam" id="PF08713">
    <property type="entry name" value="DNA_alkylation"/>
    <property type="match status" value="1"/>
</dbReference>
<protein>
    <submittedName>
        <fullName evidence="1">Probable DNA alkylation repair enzyme</fullName>
    </submittedName>
</protein>
<dbReference type="PANTHER" id="PTHR34070:SF1">
    <property type="entry name" value="DNA ALKYLATION REPAIR PROTEIN"/>
    <property type="match status" value="1"/>
</dbReference>
<evidence type="ECO:0000313" key="1">
    <source>
        <dbReference type="EMBL" id="SFV77337.1"/>
    </source>
</evidence>
<sequence length="234" mass="27868">MHANIIIDELKSFATEDRRKTNEWFFKTGSGEYSEHDQFIGVRMPQTRGVAKKYFKVIKFNEINRLISHPVHEIRHCALIILVNKYQSGNKEEVFNYYLNNLGSVNNWDLVDTTSPYIIGNFIFNHQEKLSLLYEWTNSNDLWERRIAIVSTFAFIKYGEFTPTLKISKLLLNDQQDLIHKAVGWMLREVYKKDEAVVKLFLRENYAQLPRTTLRYAIERMQEDERQRYLKGVF</sequence>
<dbReference type="AlphaFoldDB" id="A0A1W1DA82"/>
<dbReference type="InterPro" id="IPR016024">
    <property type="entry name" value="ARM-type_fold"/>
</dbReference>
<name>A0A1W1DA82_9ZZZZ</name>
<dbReference type="SUPFAM" id="SSF48371">
    <property type="entry name" value="ARM repeat"/>
    <property type="match status" value="1"/>
</dbReference>
<reference evidence="1" key="1">
    <citation type="submission" date="2016-10" db="EMBL/GenBank/DDBJ databases">
        <authorList>
            <person name="de Groot N.N."/>
        </authorList>
    </citation>
    <scope>NUCLEOTIDE SEQUENCE</scope>
</reference>
<gene>
    <name evidence="1" type="ORF">MNB_SUP05-10-738</name>
</gene>
<dbReference type="InterPro" id="IPR014825">
    <property type="entry name" value="DNA_alkylation"/>
</dbReference>
<dbReference type="Gene3D" id="1.25.10.90">
    <property type="match status" value="1"/>
</dbReference>
<proteinExistence type="predicted"/>
<dbReference type="CDD" id="cd06561">
    <property type="entry name" value="AlkD_like"/>
    <property type="match status" value="1"/>
</dbReference>
<organism evidence="1">
    <name type="scientific">hydrothermal vent metagenome</name>
    <dbReference type="NCBI Taxonomy" id="652676"/>
    <lineage>
        <taxon>unclassified sequences</taxon>
        <taxon>metagenomes</taxon>
        <taxon>ecological metagenomes</taxon>
    </lineage>
</organism>